<keyword evidence="1" id="KW-0808">Transferase</keyword>
<keyword evidence="2" id="KW-0418">Kinase</keyword>
<gene>
    <name evidence="3" type="ORF">DPMN_104188</name>
</gene>
<keyword evidence="4" id="KW-1185">Reference proteome</keyword>
<evidence type="ECO:0000256" key="2">
    <source>
        <dbReference type="ARBA" id="ARBA00022777"/>
    </source>
</evidence>
<dbReference type="PANTHER" id="PTHR32463">
    <property type="entry name" value="L-FUCOSE KINASE"/>
    <property type="match status" value="1"/>
</dbReference>
<dbReference type="PANTHER" id="PTHR32463:SF0">
    <property type="entry name" value="L-FUCOSE KINASE"/>
    <property type="match status" value="1"/>
</dbReference>
<organism evidence="3 4">
    <name type="scientific">Dreissena polymorpha</name>
    <name type="common">Zebra mussel</name>
    <name type="synonym">Mytilus polymorpha</name>
    <dbReference type="NCBI Taxonomy" id="45954"/>
    <lineage>
        <taxon>Eukaryota</taxon>
        <taxon>Metazoa</taxon>
        <taxon>Spiralia</taxon>
        <taxon>Lophotrochozoa</taxon>
        <taxon>Mollusca</taxon>
        <taxon>Bivalvia</taxon>
        <taxon>Autobranchia</taxon>
        <taxon>Heteroconchia</taxon>
        <taxon>Euheterodonta</taxon>
        <taxon>Imparidentia</taxon>
        <taxon>Neoheterodontei</taxon>
        <taxon>Myida</taxon>
        <taxon>Dreissenoidea</taxon>
        <taxon>Dreissenidae</taxon>
        <taxon>Dreissena</taxon>
    </lineage>
</organism>
<dbReference type="InterPro" id="IPR052203">
    <property type="entry name" value="GHMP_Kinase-Related"/>
</dbReference>
<proteinExistence type="predicted"/>
<protein>
    <submittedName>
        <fullName evidence="3">Uncharacterized protein</fullName>
    </submittedName>
</protein>
<reference evidence="3" key="2">
    <citation type="submission" date="2020-11" db="EMBL/GenBank/DDBJ databases">
        <authorList>
            <person name="McCartney M.A."/>
            <person name="Auch B."/>
            <person name="Kono T."/>
            <person name="Mallez S."/>
            <person name="Becker A."/>
            <person name="Gohl D.M."/>
            <person name="Silverstein K.A.T."/>
            <person name="Koren S."/>
            <person name="Bechman K.B."/>
            <person name="Herman A."/>
            <person name="Abrahante J.E."/>
            <person name="Garbe J."/>
        </authorList>
    </citation>
    <scope>NUCLEOTIDE SEQUENCE</scope>
    <source>
        <strain evidence="3">Duluth1</strain>
        <tissue evidence="3">Whole animal</tissue>
    </source>
</reference>
<comment type="caution">
    <text evidence="3">The sequence shown here is derived from an EMBL/GenBank/DDBJ whole genome shotgun (WGS) entry which is preliminary data.</text>
</comment>
<name>A0A9D4K0X6_DREPO</name>
<sequence>MVLQYLEQLLTPGGGWQDQVGGLLGGVQRGVSGAGLPVYVEAQDLQVDPDVFRPSMRDWCSSTRAKPDWPKLVAGDGCLVIV</sequence>
<evidence type="ECO:0000313" key="3">
    <source>
        <dbReference type="EMBL" id="KAH3830931.1"/>
    </source>
</evidence>
<dbReference type="Proteomes" id="UP000828390">
    <property type="component" value="Unassembled WGS sequence"/>
</dbReference>
<dbReference type="GO" id="GO:0042352">
    <property type="term" value="P:GDP-L-fucose salvage"/>
    <property type="evidence" value="ECO:0007669"/>
    <property type="project" value="TreeGrafter"/>
</dbReference>
<reference evidence="3" key="1">
    <citation type="journal article" date="2019" name="bioRxiv">
        <title>The Genome of the Zebra Mussel, Dreissena polymorpha: A Resource for Invasive Species Research.</title>
        <authorList>
            <person name="McCartney M.A."/>
            <person name="Auch B."/>
            <person name="Kono T."/>
            <person name="Mallez S."/>
            <person name="Zhang Y."/>
            <person name="Obille A."/>
            <person name="Becker A."/>
            <person name="Abrahante J.E."/>
            <person name="Garbe J."/>
            <person name="Badalamenti J.P."/>
            <person name="Herman A."/>
            <person name="Mangelson H."/>
            <person name="Liachko I."/>
            <person name="Sullivan S."/>
            <person name="Sone E.D."/>
            <person name="Koren S."/>
            <person name="Silverstein K.A.T."/>
            <person name="Beckman K.B."/>
            <person name="Gohl D.M."/>
        </authorList>
    </citation>
    <scope>NUCLEOTIDE SEQUENCE</scope>
    <source>
        <strain evidence="3">Duluth1</strain>
        <tissue evidence="3">Whole animal</tissue>
    </source>
</reference>
<dbReference type="EMBL" id="JAIWYP010000004">
    <property type="protein sequence ID" value="KAH3830931.1"/>
    <property type="molecule type" value="Genomic_DNA"/>
</dbReference>
<dbReference type="GO" id="GO:0050201">
    <property type="term" value="F:fucokinase activity"/>
    <property type="evidence" value="ECO:0007669"/>
    <property type="project" value="TreeGrafter"/>
</dbReference>
<evidence type="ECO:0000313" key="4">
    <source>
        <dbReference type="Proteomes" id="UP000828390"/>
    </source>
</evidence>
<dbReference type="AlphaFoldDB" id="A0A9D4K0X6"/>
<evidence type="ECO:0000256" key="1">
    <source>
        <dbReference type="ARBA" id="ARBA00022679"/>
    </source>
</evidence>
<accession>A0A9D4K0X6</accession>